<sequence>MSMSASYEQYDHPQYGTSHYPYDGPDEMAHDNFEAQYEHPEDGNQDGDYHDPEYHDEDHNEGAFGYGGDWDPQYPEGGDENYGHNEHQELQVGMQNHHYEHGADDQYSDDHEPPYYEYYSNPEDDSYDPNEEVDYQNWLGHSEMDESGEPHEQETDQHDEDLVGQPAEQEENEEAMEDPEREENHDPDQHPMPEMADHLSPAAPNPQTNPQAQGSNHEHSGGQHPGQMSGATGGHPPTDQHPPMPENVPRSTPGGSMLNIALENTFQGGEMYAVVSGKAIDHNNSLFLLSSDGKTPIYPTAEGPIHEDISIEMHAGQPTTITIPHIAGGRIYFSRNKKLEFTLNPGPSLVEPSVTNASDPNYLTEWGFVELTFNKDQLYANISYVDFVGSIPTGLSLETASGATQHVSGMGADGLESVCQGLMQQRQRDGKGWDQLIVQPQGRPLRVLSLNQVVKIKPDIFADYYDKYIDQVWQHLSSSEVAIDTQMAAGVVKARVQGDKLSVGKSQFAKPTTLDILSCDSGAFATGSDAEVNAIIPRIAAAFNRSTLLDTQSFPEDKALHYKNQVTNHYSRVVHEHNSDGKGYAFPYDDVQKTGGPDQSGEVHASDATLLTVTVGGGKVAQH</sequence>
<gene>
    <name evidence="3" type="ORF">A1O9_10878</name>
</gene>
<feature type="compositionally biased region" description="Basic and acidic residues" evidence="1">
    <location>
        <begin position="100"/>
        <end position="114"/>
    </location>
</feature>
<feature type="compositionally biased region" description="Acidic residues" evidence="1">
    <location>
        <begin position="168"/>
        <end position="181"/>
    </location>
</feature>
<dbReference type="EMBL" id="AMGV01000015">
    <property type="protein sequence ID" value="KEF52971.1"/>
    <property type="molecule type" value="Genomic_DNA"/>
</dbReference>
<evidence type="ECO:0000313" key="4">
    <source>
        <dbReference type="Proteomes" id="UP000027920"/>
    </source>
</evidence>
<evidence type="ECO:0000259" key="2">
    <source>
        <dbReference type="PROSITE" id="PS52006"/>
    </source>
</evidence>
<feature type="domain" description="GH64" evidence="2">
    <location>
        <begin position="250"/>
        <end position="617"/>
    </location>
</feature>
<name>A0A072NZC8_9EURO</name>
<evidence type="ECO:0000313" key="3">
    <source>
        <dbReference type="EMBL" id="KEF52971.1"/>
    </source>
</evidence>
<dbReference type="PANTHER" id="PTHR38165:SF1">
    <property type="entry name" value="GLUCANASE B"/>
    <property type="match status" value="1"/>
</dbReference>
<protein>
    <recommendedName>
        <fullName evidence="2">GH64 domain-containing protein</fullName>
    </recommendedName>
</protein>
<dbReference type="Gene3D" id="3.30.920.50">
    <property type="entry name" value="Beta-1,3-glucanase, C-terminal domain"/>
    <property type="match status" value="1"/>
</dbReference>
<dbReference type="InterPro" id="IPR037176">
    <property type="entry name" value="Osmotin/thaumatin-like_sf"/>
</dbReference>
<feature type="region of interest" description="Disordered" evidence="1">
    <location>
        <begin position="1"/>
        <end position="84"/>
    </location>
</feature>
<dbReference type="RefSeq" id="XP_013255561.1">
    <property type="nucleotide sequence ID" value="XM_013400107.1"/>
</dbReference>
<dbReference type="HOGENOM" id="CLU_438730_0_0_1"/>
<feature type="compositionally biased region" description="Basic and acidic residues" evidence="1">
    <location>
        <begin position="182"/>
        <end position="197"/>
    </location>
</feature>
<dbReference type="GeneID" id="25285780"/>
<feature type="compositionally biased region" description="Basic and acidic residues" evidence="1">
    <location>
        <begin position="142"/>
        <end position="156"/>
    </location>
</feature>
<feature type="compositionally biased region" description="Basic and acidic residues" evidence="1">
    <location>
        <begin position="27"/>
        <end position="61"/>
    </location>
</feature>
<keyword evidence="4" id="KW-1185">Reference proteome</keyword>
<dbReference type="Proteomes" id="UP000027920">
    <property type="component" value="Unassembled WGS sequence"/>
</dbReference>
<accession>A0A072NZC8</accession>
<dbReference type="CDD" id="cd09220">
    <property type="entry name" value="GH64-GluB-like"/>
    <property type="match status" value="1"/>
</dbReference>
<dbReference type="AlphaFoldDB" id="A0A072NZC8"/>
<dbReference type="PROSITE" id="PS52006">
    <property type="entry name" value="GH64"/>
    <property type="match status" value="1"/>
</dbReference>
<proteinExistence type="predicted"/>
<evidence type="ECO:0000256" key="1">
    <source>
        <dbReference type="SAM" id="MobiDB-lite"/>
    </source>
</evidence>
<reference evidence="3 4" key="1">
    <citation type="submission" date="2013-03" db="EMBL/GenBank/DDBJ databases">
        <title>The Genome Sequence of Exophiala aquamarina CBS 119918.</title>
        <authorList>
            <consortium name="The Broad Institute Genomics Platform"/>
            <person name="Cuomo C."/>
            <person name="de Hoog S."/>
            <person name="Gorbushina A."/>
            <person name="Walker B."/>
            <person name="Young S.K."/>
            <person name="Zeng Q."/>
            <person name="Gargeya S."/>
            <person name="Fitzgerald M."/>
            <person name="Haas B."/>
            <person name="Abouelleil A."/>
            <person name="Allen A.W."/>
            <person name="Alvarado L."/>
            <person name="Arachchi H.M."/>
            <person name="Berlin A.M."/>
            <person name="Chapman S.B."/>
            <person name="Gainer-Dewar J."/>
            <person name="Goldberg J."/>
            <person name="Griggs A."/>
            <person name="Gujja S."/>
            <person name="Hansen M."/>
            <person name="Howarth C."/>
            <person name="Imamovic A."/>
            <person name="Ireland A."/>
            <person name="Larimer J."/>
            <person name="McCowan C."/>
            <person name="Murphy C."/>
            <person name="Pearson M."/>
            <person name="Poon T.W."/>
            <person name="Priest M."/>
            <person name="Roberts A."/>
            <person name="Saif S."/>
            <person name="Shea T."/>
            <person name="Sisk P."/>
            <person name="Sykes S."/>
            <person name="Wortman J."/>
            <person name="Nusbaum C."/>
            <person name="Birren B."/>
        </authorList>
    </citation>
    <scope>NUCLEOTIDE SEQUENCE [LARGE SCALE GENOMIC DNA]</scope>
    <source>
        <strain evidence="3 4">CBS 119918</strain>
    </source>
</reference>
<feature type="region of interest" description="Disordered" evidence="1">
    <location>
        <begin position="100"/>
        <end position="257"/>
    </location>
</feature>
<dbReference type="STRING" id="1182545.A0A072NZC8"/>
<feature type="compositionally biased region" description="Acidic residues" evidence="1">
    <location>
        <begin position="122"/>
        <end position="134"/>
    </location>
</feature>
<comment type="caution">
    <text evidence="3">The sequence shown here is derived from an EMBL/GenBank/DDBJ whole genome shotgun (WGS) entry which is preliminary data.</text>
</comment>
<dbReference type="Pfam" id="PF16483">
    <property type="entry name" value="Glyco_hydro_64"/>
    <property type="match status" value="1"/>
</dbReference>
<dbReference type="InterPro" id="IPR037398">
    <property type="entry name" value="Glyco_hydro_64_fam"/>
</dbReference>
<dbReference type="InterPro" id="IPR032477">
    <property type="entry name" value="Glyco_hydro_64"/>
</dbReference>
<dbReference type="OrthoDB" id="5290283at2759"/>
<dbReference type="PANTHER" id="PTHR38165">
    <property type="match status" value="1"/>
</dbReference>
<feature type="compositionally biased region" description="Low complexity" evidence="1">
    <location>
        <begin position="201"/>
        <end position="213"/>
    </location>
</feature>
<dbReference type="InterPro" id="IPR042517">
    <property type="entry name" value="Glyco_hydro_64_N_2"/>
</dbReference>
<organism evidence="3 4">
    <name type="scientific">Exophiala aquamarina CBS 119918</name>
    <dbReference type="NCBI Taxonomy" id="1182545"/>
    <lineage>
        <taxon>Eukaryota</taxon>
        <taxon>Fungi</taxon>
        <taxon>Dikarya</taxon>
        <taxon>Ascomycota</taxon>
        <taxon>Pezizomycotina</taxon>
        <taxon>Eurotiomycetes</taxon>
        <taxon>Chaetothyriomycetidae</taxon>
        <taxon>Chaetothyriales</taxon>
        <taxon>Herpotrichiellaceae</taxon>
        <taxon>Exophiala</taxon>
    </lineage>
</organism>
<dbReference type="Gene3D" id="2.60.110.10">
    <property type="entry name" value="Thaumatin"/>
    <property type="match status" value="1"/>
</dbReference>
<dbReference type="VEuPathDB" id="FungiDB:A1O9_10878"/>